<evidence type="ECO:0000256" key="1">
    <source>
        <dbReference type="ARBA" id="ARBA00008314"/>
    </source>
</evidence>
<proteinExistence type="inferred from homology"/>
<dbReference type="GO" id="GO:0000146">
    <property type="term" value="F:microfilament motor activity"/>
    <property type="evidence" value="ECO:0007669"/>
    <property type="project" value="TreeGrafter"/>
</dbReference>
<dbReference type="PRINTS" id="PR00193">
    <property type="entry name" value="MYOSINHEAVY"/>
</dbReference>
<comment type="caution">
    <text evidence="8">The sequence shown here is derived from an EMBL/GenBank/DDBJ whole genome shotgun (WGS) entry which is preliminary data.</text>
</comment>
<dbReference type="GO" id="GO:0005737">
    <property type="term" value="C:cytoplasm"/>
    <property type="evidence" value="ECO:0007669"/>
    <property type="project" value="TreeGrafter"/>
</dbReference>
<comment type="similarity">
    <text evidence="1 6">Belongs to the TRAFAC class myosin-kinesin ATPase superfamily. Myosin family.</text>
</comment>
<dbReference type="PROSITE" id="PS51456">
    <property type="entry name" value="MYOSIN_MOTOR"/>
    <property type="match status" value="1"/>
</dbReference>
<sequence length="146" mass="17022">MFKWLVVRINKTLDTKMQRQFFIGVLDIAGFEIFEFNSFEQLCINFTNEKLQQFFNHHMFVLEQEEYKREGIEWVFIDFGLDLQACIDLLEKVTCCSRWDLEARPLSGGWGMLRGGPPWCLREVALTALLTTLVGLASSFLSAKWV</sequence>
<dbReference type="GO" id="GO:0005524">
    <property type="term" value="F:ATP binding"/>
    <property type="evidence" value="ECO:0007669"/>
    <property type="project" value="UniProtKB-KW"/>
</dbReference>
<evidence type="ECO:0000256" key="5">
    <source>
        <dbReference type="ARBA" id="ARBA00023203"/>
    </source>
</evidence>
<protein>
    <recommendedName>
        <fullName evidence="7">Myosin motor domain-containing protein</fullName>
    </recommendedName>
</protein>
<comment type="caution">
    <text evidence="6">Lacks conserved residue(s) required for the propagation of feature annotation.</text>
</comment>
<dbReference type="AlphaFoldDB" id="A0A9X9PV39"/>
<evidence type="ECO:0000313" key="9">
    <source>
        <dbReference type="Proteomes" id="UP000269945"/>
    </source>
</evidence>
<dbReference type="Proteomes" id="UP000269945">
    <property type="component" value="Unassembled WGS sequence"/>
</dbReference>
<dbReference type="Pfam" id="PF00063">
    <property type="entry name" value="Myosin_head"/>
    <property type="match status" value="1"/>
</dbReference>
<dbReference type="GO" id="GO:0007015">
    <property type="term" value="P:actin filament organization"/>
    <property type="evidence" value="ECO:0007669"/>
    <property type="project" value="TreeGrafter"/>
</dbReference>
<evidence type="ECO:0000259" key="7">
    <source>
        <dbReference type="PROSITE" id="PS51456"/>
    </source>
</evidence>
<keyword evidence="6" id="KW-0505">Motor protein</keyword>
<dbReference type="SUPFAM" id="SSF52540">
    <property type="entry name" value="P-loop containing nucleoside triphosphate hydrolases"/>
    <property type="match status" value="1"/>
</dbReference>
<keyword evidence="9" id="KW-1185">Reference proteome</keyword>
<dbReference type="PANTHER" id="PTHR13140">
    <property type="entry name" value="MYOSIN"/>
    <property type="match status" value="1"/>
</dbReference>
<dbReference type="Gene3D" id="1.20.58.530">
    <property type="match status" value="1"/>
</dbReference>
<dbReference type="GO" id="GO:0016020">
    <property type="term" value="C:membrane"/>
    <property type="evidence" value="ECO:0007669"/>
    <property type="project" value="TreeGrafter"/>
</dbReference>
<keyword evidence="6" id="KW-0518">Myosin</keyword>
<organism evidence="8 9">
    <name type="scientific">Gulo gulo</name>
    <name type="common">Wolverine</name>
    <name type="synonym">Gluton</name>
    <dbReference type="NCBI Taxonomy" id="48420"/>
    <lineage>
        <taxon>Eukaryota</taxon>
        <taxon>Metazoa</taxon>
        <taxon>Chordata</taxon>
        <taxon>Craniata</taxon>
        <taxon>Vertebrata</taxon>
        <taxon>Euteleostomi</taxon>
        <taxon>Mammalia</taxon>
        <taxon>Eutheria</taxon>
        <taxon>Laurasiatheria</taxon>
        <taxon>Carnivora</taxon>
        <taxon>Caniformia</taxon>
        <taxon>Musteloidea</taxon>
        <taxon>Mustelidae</taxon>
        <taxon>Guloninae</taxon>
        <taxon>Gulo</taxon>
    </lineage>
</organism>
<evidence type="ECO:0000256" key="4">
    <source>
        <dbReference type="ARBA" id="ARBA00023054"/>
    </source>
</evidence>
<dbReference type="Gene3D" id="1.20.120.720">
    <property type="entry name" value="Myosin VI head, motor domain, U50 subdomain"/>
    <property type="match status" value="1"/>
</dbReference>
<evidence type="ECO:0000313" key="8">
    <source>
        <dbReference type="EMBL" id="VCW67881.1"/>
    </source>
</evidence>
<evidence type="ECO:0000256" key="2">
    <source>
        <dbReference type="ARBA" id="ARBA00022741"/>
    </source>
</evidence>
<feature type="domain" description="Myosin motor" evidence="7">
    <location>
        <begin position="1"/>
        <end position="146"/>
    </location>
</feature>
<dbReference type="PANTHER" id="PTHR13140:SF857">
    <property type="entry name" value="MYOSIN-11"/>
    <property type="match status" value="1"/>
</dbReference>
<gene>
    <name evidence="8" type="ORF">BN2614_LOCUS12</name>
</gene>
<dbReference type="EMBL" id="CYRY02003236">
    <property type="protein sequence ID" value="VCW67881.1"/>
    <property type="molecule type" value="Genomic_DNA"/>
</dbReference>
<dbReference type="GO" id="GO:0016459">
    <property type="term" value="C:myosin complex"/>
    <property type="evidence" value="ECO:0007669"/>
    <property type="project" value="UniProtKB-KW"/>
</dbReference>
<keyword evidence="5 6" id="KW-0009">Actin-binding</keyword>
<evidence type="ECO:0000256" key="6">
    <source>
        <dbReference type="PROSITE-ProRule" id="PRU00782"/>
    </source>
</evidence>
<keyword evidence="4" id="KW-0175">Coiled coil</keyword>
<keyword evidence="3" id="KW-0067">ATP-binding</keyword>
<accession>A0A9X9PV39</accession>
<dbReference type="GO" id="GO:0051015">
    <property type="term" value="F:actin filament binding"/>
    <property type="evidence" value="ECO:0007669"/>
    <property type="project" value="TreeGrafter"/>
</dbReference>
<name>A0A9X9PV39_GULGU</name>
<dbReference type="InterPro" id="IPR001609">
    <property type="entry name" value="Myosin_head_motor_dom-like"/>
</dbReference>
<reference evidence="8 9" key="1">
    <citation type="submission" date="2018-10" db="EMBL/GenBank/DDBJ databases">
        <authorList>
            <person name="Ekblom R."/>
            <person name="Jareborg N."/>
        </authorList>
    </citation>
    <scope>NUCLEOTIDE SEQUENCE [LARGE SCALE GENOMIC DNA]</scope>
    <source>
        <tissue evidence="8">Muscle</tissue>
    </source>
</reference>
<dbReference type="InterPro" id="IPR027417">
    <property type="entry name" value="P-loop_NTPase"/>
</dbReference>
<evidence type="ECO:0000256" key="3">
    <source>
        <dbReference type="ARBA" id="ARBA00022840"/>
    </source>
</evidence>
<keyword evidence="2" id="KW-0547">Nucleotide-binding</keyword>